<dbReference type="AlphaFoldDB" id="A0A401G0K1"/>
<dbReference type="InterPro" id="IPR036412">
    <property type="entry name" value="HAD-like_sf"/>
</dbReference>
<dbReference type="Gene3D" id="3.40.50.1000">
    <property type="entry name" value="HAD superfamily/HAD-like"/>
    <property type="match status" value="1"/>
</dbReference>
<dbReference type="InterPro" id="IPR023214">
    <property type="entry name" value="HAD_sf"/>
</dbReference>
<reference evidence="2" key="1">
    <citation type="submission" date="2017-11" db="EMBL/GenBank/DDBJ databases">
        <authorList>
            <person name="Watanabe M."/>
            <person name="Kojima H."/>
        </authorList>
    </citation>
    <scope>NUCLEOTIDE SEQUENCE [LARGE SCALE GENOMIC DNA]</scope>
    <source>
        <strain evidence="2">Tokyo 01</strain>
    </source>
</reference>
<evidence type="ECO:0000313" key="2">
    <source>
        <dbReference type="Proteomes" id="UP000288096"/>
    </source>
</evidence>
<accession>A0A401G0K1</accession>
<reference evidence="2" key="2">
    <citation type="submission" date="2019-01" db="EMBL/GenBank/DDBJ databases">
        <title>Genome sequence of Desulfonema ishimotonii strain Tokyo 01.</title>
        <authorList>
            <person name="Fukui M."/>
        </authorList>
    </citation>
    <scope>NUCLEOTIDE SEQUENCE [LARGE SCALE GENOMIC DNA]</scope>
    <source>
        <strain evidence="2">Tokyo 01</strain>
    </source>
</reference>
<comment type="caution">
    <text evidence="1">The sequence shown here is derived from an EMBL/GenBank/DDBJ whole genome shotgun (WGS) entry which is preliminary data.</text>
</comment>
<gene>
    <name evidence="1" type="ORF">DENIS_3725</name>
</gene>
<organism evidence="1 2">
    <name type="scientific">Desulfonema ishimotonii</name>
    <dbReference type="NCBI Taxonomy" id="45657"/>
    <lineage>
        <taxon>Bacteria</taxon>
        <taxon>Pseudomonadati</taxon>
        <taxon>Thermodesulfobacteriota</taxon>
        <taxon>Desulfobacteria</taxon>
        <taxon>Desulfobacterales</taxon>
        <taxon>Desulfococcaceae</taxon>
        <taxon>Desulfonema</taxon>
    </lineage>
</organism>
<dbReference type="SUPFAM" id="SSF56784">
    <property type="entry name" value="HAD-like"/>
    <property type="match status" value="1"/>
</dbReference>
<dbReference type="Proteomes" id="UP000288096">
    <property type="component" value="Unassembled WGS sequence"/>
</dbReference>
<evidence type="ECO:0000313" key="1">
    <source>
        <dbReference type="EMBL" id="GBC62748.1"/>
    </source>
</evidence>
<keyword evidence="2" id="KW-1185">Reference proteome</keyword>
<dbReference type="EMBL" id="BEXT01000001">
    <property type="protein sequence ID" value="GBC62748.1"/>
    <property type="molecule type" value="Genomic_DNA"/>
</dbReference>
<dbReference type="RefSeq" id="WP_124329900.1">
    <property type="nucleotide sequence ID" value="NZ_BEXT01000001.1"/>
</dbReference>
<sequence length="156" mass="16387">MIETAIPGYGTVRIDHIVLDYNGTLAVDGELLPGVRSALNTLAENIGVHVLTADTFGKAASRLEGVRCRLSVLPPGDQDAGKRDYVRQLGADRTACVGNGRNDRLMLETSALGIAVILGEGAAAETVRAADIVCTDIVAALELLTHPLRLTATLRA</sequence>
<protein>
    <submittedName>
        <fullName evidence="1">ATPase P</fullName>
    </submittedName>
</protein>
<name>A0A401G0K1_9BACT</name>
<dbReference type="OrthoDB" id="159409at2"/>
<proteinExistence type="predicted"/>